<dbReference type="Proteomes" id="UP001597544">
    <property type="component" value="Unassembled WGS sequence"/>
</dbReference>
<protein>
    <submittedName>
        <fullName evidence="1">Uncharacterized protein</fullName>
    </submittedName>
</protein>
<gene>
    <name evidence="1" type="ORF">ACFSRY_18640</name>
</gene>
<dbReference type="PROSITE" id="PS51257">
    <property type="entry name" value="PROKAR_LIPOPROTEIN"/>
    <property type="match status" value="1"/>
</dbReference>
<name>A0ABW5IQP0_9BACT</name>
<sequence>MKRIPVVLILIAIMCGCKKTSEGYFNISNGSMHNTEVKLTVLVDSDTIFNQIANYTDIAPDLQYIENVSLSNGTHVVKVIAAAENEEYFTKTDTINFDGDKWVFISYQYEAPPDSAEREAFRRANKDMLLVDSTFMNDIRKGRKAELIIHTMHQEPVHH</sequence>
<dbReference type="EMBL" id="JBHULU010000024">
    <property type="protein sequence ID" value="MFD2515896.1"/>
    <property type="molecule type" value="Genomic_DNA"/>
</dbReference>
<proteinExistence type="predicted"/>
<keyword evidence="2" id="KW-1185">Reference proteome</keyword>
<comment type="caution">
    <text evidence="1">The sequence shown here is derived from an EMBL/GenBank/DDBJ whole genome shotgun (WGS) entry which is preliminary data.</text>
</comment>
<evidence type="ECO:0000313" key="1">
    <source>
        <dbReference type="EMBL" id="MFD2515896.1"/>
    </source>
</evidence>
<accession>A0ABW5IQP0</accession>
<reference evidence="2" key="1">
    <citation type="journal article" date="2019" name="Int. J. Syst. Evol. Microbiol.">
        <title>The Global Catalogue of Microorganisms (GCM) 10K type strain sequencing project: providing services to taxonomists for standard genome sequencing and annotation.</title>
        <authorList>
            <consortium name="The Broad Institute Genomics Platform"/>
            <consortium name="The Broad Institute Genome Sequencing Center for Infectious Disease"/>
            <person name="Wu L."/>
            <person name="Ma J."/>
        </authorList>
    </citation>
    <scope>NUCLEOTIDE SEQUENCE [LARGE SCALE GENOMIC DNA]</scope>
    <source>
        <strain evidence="2">KCTC 42498</strain>
    </source>
</reference>
<dbReference type="RefSeq" id="WP_377511623.1">
    <property type="nucleotide sequence ID" value="NZ_JBHULU010000024.1"/>
</dbReference>
<evidence type="ECO:0000313" key="2">
    <source>
        <dbReference type="Proteomes" id="UP001597544"/>
    </source>
</evidence>
<organism evidence="1 2">
    <name type="scientific">Pontibacter locisalis</name>
    <dbReference type="NCBI Taxonomy" id="1719035"/>
    <lineage>
        <taxon>Bacteria</taxon>
        <taxon>Pseudomonadati</taxon>
        <taxon>Bacteroidota</taxon>
        <taxon>Cytophagia</taxon>
        <taxon>Cytophagales</taxon>
        <taxon>Hymenobacteraceae</taxon>
        <taxon>Pontibacter</taxon>
    </lineage>
</organism>